<feature type="transmembrane region" description="Helical" evidence="7">
    <location>
        <begin position="318"/>
        <end position="335"/>
    </location>
</feature>
<dbReference type="EMBL" id="JBHLTW010000005">
    <property type="protein sequence ID" value="MFC0594963.1"/>
    <property type="molecule type" value="Genomic_DNA"/>
</dbReference>
<proteinExistence type="inferred from homology"/>
<feature type="transmembrane region" description="Helical" evidence="7">
    <location>
        <begin position="279"/>
        <end position="306"/>
    </location>
</feature>
<dbReference type="InterPro" id="IPR014047">
    <property type="entry name" value="Chr_Tranpt_l_chain"/>
</dbReference>
<keyword evidence="4 7" id="KW-0812">Transmembrane</keyword>
<organism evidence="8 9">
    <name type="scientific">Thermus composti</name>
    <dbReference type="NCBI Taxonomy" id="532059"/>
    <lineage>
        <taxon>Bacteria</taxon>
        <taxon>Thermotogati</taxon>
        <taxon>Deinococcota</taxon>
        <taxon>Deinococci</taxon>
        <taxon>Thermales</taxon>
        <taxon>Thermaceae</taxon>
        <taxon>Thermus</taxon>
    </lineage>
</organism>
<gene>
    <name evidence="8" type="primary">chrA</name>
    <name evidence="8" type="ORF">ACFFFP_02045</name>
</gene>
<dbReference type="PANTHER" id="PTHR33567:SF3">
    <property type="entry name" value="CHROMATE ION TRANSPORTER (EUROFUNG)"/>
    <property type="match status" value="1"/>
</dbReference>
<evidence type="ECO:0000256" key="6">
    <source>
        <dbReference type="ARBA" id="ARBA00023136"/>
    </source>
</evidence>
<feature type="transmembrane region" description="Helical" evidence="7">
    <location>
        <begin position="186"/>
        <end position="206"/>
    </location>
</feature>
<feature type="transmembrane region" description="Helical" evidence="7">
    <location>
        <begin position="248"/>
        <end position="273"/>
    </location>
</feature>
<comment type="caution">
    <text evidence="8">The sequence shown here is derived from an EMBL/GenBank/DDBJ whole genome shotgun (WGS) entry which is preliminary data.</text>
</comment>
<feature type="transmembrane region" description="Helical" evidence="7">
    <location>
        <begin position="104"/>
        <end position="123"/>
    </location>
</feature>
<feature type="transmembrane region" description="Helical" evidence="7">
    <location>
        <begin position="355"/>
        <end position="379"/>
    </location>
</feature>
<keyword evidence="6 7" id="KW-0472">Membrane</keyword>
<comment type="similarity">
    <text evidence="2">Belongs to the chromate ion transporter (CHR) (TC 2.A.51) family.</text>
</comment>
<feature type="transmembrane region" description="Helical" evidence="7">
    <location>
        <begin position="6"/>
        <end position="28"/>
    </location>
</feature>
<evidence type="ECO:0000256" key="4">
    <source>
        <dbReference type="ARBA" id="ARBA00022692"/>
    </source>
</evidence>
<feature type="transmembrane region" description="Helical" evidence="7">
    <location>
        <begin position="130"/>
        <end position="149"/>
    </location>
</feature>
<feature type="transmembrane region" description="Helical" evidence="7">
    <location>
        <begin position="74"/>
        <end position="98"/>
    </location>
</feature>
<reference evidence="8 9" key="1">
    <citation type="submission" date="2024-09" db="EMBL/GenBank/DDBJ databases">
        <authorList>
            <person name="Sun Q."/>
            <person name="Mori K."/>
        </authorList>
    </citation>
    <scope>NUCLEOTIDE SEQUENCE [LARGE SCALE GENOMIC DNA]</scope>
    <source>
        <strain evidence="8 9">NCAIM B.02340</strain>
    </source>
</reference>
<dbReference type="NCBIfam" id="TIGR00937">
    <property type="entry name" value="2A51"/>
    <property type="match status" value="1"/>
</dbReference>
<keyword evidence="5 7" id="KW-1133">Transmembrane helix</keyword>
<dbReference type="Proteomes" id="UP001589830">
    <property type="component" value="Unassembled WGS sequence"/>
</dbReference>
<dbReference type="RefSeq" id="WP_229906126.1">
    <property type="nucleotide sequence ID" value="NZ_BMPJ01000016.1"/>
</dbReference>
<evidence type="ECO:0000313" key="8">
    <source>
        <dbReference type="EMBL" id="MFC0594963.1"/>
    </source>
</evidence>
<keyword evidence="9" id="KW-1185">Reference proteome</keyword>
<evidence type="ECO:0000256" key="3">
    <source>
        <dbReference type="ARBA" id="ARBA00022475"/>
    </source>
</evidence>
<comment type="subcellular location">
    <subcellularLocation>
        <location evidence="1">Cell membrane</location>
        <topology evidence="1">Multi-pass membrane protein</topology>
    </subcellularLocation>
</comment>
<dbReference type="PIRSF" id="PIRSF004810">
    <property type="entry name" value="ChrA"/>
    <property type="match status" value="1"/>
</dbReference>
<name>A0ABV6PYN0_9DEIN</name>
<evidence type="ECO:0000256" key="5">
    <source>
        <dbReference type="ARBA" id="ARBA00022989"/>
    </source>
</evidence>
<evidence type="ECO:0000256" key="7">
    <source>
        <dbReference type="SAM" id="Phobius"/>
    </source>
</evidence>
<evidence type="ECO:0000256" key="2">
    <source>
        <dbReference type="ARBA" id="ARBA00005262"/>
    </source>
</evidence>
<accession>A0ABV6PYN0</accession>
<dbReference type="InterPro" id="IPR003370">
    <property type="entry name" value="Chromate_transpt"/>
</dbReference>
<protein>
    <submittedName>
        <fullName evidence="8">Chromate efflux transporter</fullName>
    </submittedName>
</protein>
<evidence type="ECO:0000256" key="1">
    <source>
        <dbReference type="ARBA" id="ARBA00004651"/>
    </source>
</evidence>
<keyword evidence="3" id="KW-1003">Cell membrane</keyword>
<dbReference type="PANTHER" id="PTHR33567">
    <property type="entry name" value="CHROMATE ION TRANSPORTER (EUROFUNG)"/>
    <property type="match status" value="1"/>
</dbReference>
<evidence type="ECO:0000313" key="9">
    <source>
        <dbReference type="Proteomes" id="UP001589830"/>
    </source>
</evidence>
<dbReference type="Pfam" id="PF02417">
    <property type="entry name" value="Chromate_transp"/>
    <property type="match status" value="2"/>
</dbReference>
<sequence>MGPWEVFQAFLALGLSSFGGPLAHLGYFRKAFVERRRWLSEEAYAALVALAQALPGPTSSQVGMAIGYLRGGPWGALLAWLAFTFPSALLLFLAALALEALPPPPGLLQGLRLLALVVVAQAVGEMMGRLAPKGAPLAIALGVAILVTLNPAWQIPALLGAALLGLLLPGPEGAPSLAGLKAPPKALGLGALGLFLGLFLVLHLLAPHHPLFAFLYALYRAGSLILGGGHVVLPLLERALVPRFLDPGSFLAGYGLAQAVPGPLFSLAAYLGAKAPLGLPAWAGAFLGLLALFLPGALLLFAALPFALLTQSPPFRRALAGAGAGVVGLLLAALYDPLFRHGVDGHQAFALALGLYGLLRLGLPPWALAVLGATLGGAFL</sequence>
<feature type="transmembrane region" description="Helical" evidence="7">
    <location>
        <begin position="212"/>
        <end position="236"/>
    </location>
</feature>